<feature type="transmembrane region" description="Helical" evidence="1">
    <location>
        <begin position="65"/>
        <end position="87"/>
    </location>
</feature>
<feature type="transmembrane region" description="Helical" evidence="1">
    <location>
        <begin position="99"/>
        <end position="120"/>
    </location>
</feature>
<name>A0A0D6M3Y4_9BILA</name>
<proteinExistence type="predicted"/>
<evidence type="ECO:0000313" key="3">
    <source>
        <dbReference type="Proteomes" id="UP000054495"/>
    </source>
</evidence>
<dbReference type="AlphaFoldDB" id="A0A0D6M3Y4"/>
<keyword evidence="1" id="KW-1133">Transmembrane helix</keyword>
<dbReference type="EMBL" id="KE124817">
    <property type="protein sequence ID" value="EPB78213.1"/>
    <property type="molecule type" value="Genomic_DNA"/>
</dbReference>
<dbReference type="Pfam" id="PF10321">
    <property type="entry name" value="7TM_GPCR_Srt"/>
    <property type="match status" value="1"/>
</dbReference>
<dbReference type="PANTHER" id="PTHR23021">
    <property type="entry name" value="SERPENTINE RECEPTOR, CLASS T"/>
    <property type="match status" value="1"/>
</dbReference>
<protein>
    <submittedName>
        <fullName evidence="2">Uncharacterized protein</fullName>
    </submittedName>
</protein>
<organism evidence="2 3">
    <name type="scientific">Ancylostoma ceylanicum</name>
    <dbReference type="NCBI Taxonomy" id="53326"/>
    <lineage>
        <taxon>Eukaryota</taxon>
        <taxon>Metazoa</taxon>
        <taxon>Ecdysozoa</taxon>
        <taxon>Nematoda</taxon>
        <taxon>Chromadorea</taxon>
        <taxon>Rhabditida</taxon>
        <taxon>Rhabditina</taxon>
        <taxon>Rhabditomorpha</taxon>
        <taxon>Strongyloidea</taxon>
        <taxon>Ancylostomatidae</taxon>
        <taxon>Ancylostomatinae</taxon>
        <taxon>Ancylostoma</taxon>
    </lineage>
</organism>
<feature type="transmembrane region" description="Helical" evidence="1">
    <location>
        <begin position="32"/>
        <end position="53"/>
    </location>
</feature>
<keyword evidence="3" id="KW-1185">Reference proteome</keyword>
<accession>A0A0D6M3Y4</accession>
<keyword evidence="1" id="KW-0812">Transmembrane</keyword>
<evidence type="ECO:0000313" key="2">
    <source>
        <dbReference type="EMBL" id="EPB78213.1"/>
    </source>
</evidence>
<sequence length="158" mass="17747">MLLAHLFGVKTLYPDPTMYECTGTKDEFYPNLGIGLLYLLLGITYIPCVIVMNQPPLRSMPCFKVMIYMGVVDVACLFICADLAGIWQITGQTYCHSPSFAYISGNLAMVICGSLAYRIWKKKSNKISAMTRQIIYIPCIIAMTQPPLRSMFCFKIMG</sequence>
<keyword evidence="1" id="KW-0472">Membrane</keyword>
<evidence type="ECO:0000256" key="1">
    <source>
        <dbReference type="SAM" id="Phobius"/>
    </source>
</evidence>
<dbReference type="InterPro" id="IPR019425">
    <property type="entry name" value="7TM_GPCR_serpentine_rcpt_Srt"/>
</dbReference>
<reference evidence="2 3" key="1">
    <citation type="submission" date="2013-05" db="EMBL/GenBank/DDBJ databases">
        <title>Draft genome of the parasitic nematode Anyclostoma ceylanicum.</title>
        <authorList>
            <person name="Mitreva M."/>
        </authorList>
    </citation>
    <scope>NUCLEOTIDE SEQUENCE [LARGE SCALE GENOMIC DNA]</scope>
</reference>
<dbReference type="PANTHER" id="PTHR23021:SF11">
    <property type="entry name" value="SERPENTINE RECEPTOR, CLASS T"/>
    <property type="match status" value="1"/>
</dbReference>
<dbReference type="Proteomes" id="UP000054495">
    <property type="component" value="Unassembled WGS sequence"/>
</dbReference>
<gene>
    <name evidence="2" type="ORF">ANCCEY_02681</name>
</gene>